<reference evidence="6 7" key="1">
    <citation type="submission" date="2024-06" db="EMBL/GenBank/DDBJ databases">
        <title>The Natural Products Discovery Center: Release of the First 8490 Sequenced Strains for Exploring Actinobacteria Biosynthetic Diversity.</title>
        <authorList>
            <person name="Kalkreuter E."/>
            <person name="Kautsar S.A."/>
            <person name="Yang D."/>
            <person name="Bader C.D."/>
            <person name="Teijaro C.N."/>
            <person name="Fluegel L."/>
            <person name="Davis C.M."/>
            <person name="Simpson J.R."/>
            <person name="Lauterbach L."/>
            <person name="Steele A.D."/>
            <person name="Gui C."/>
            <person name="Meng S."/>
            <person name="Li G."/>
            <person name="Viehrig K."/>
            <person name="Ye F."/>
            <person name="Su P."/>
            <person name="Kiefer A.F."/>
            <person name="Nichols A."/>
            <person name="Cepeda A.J."/>
            <person name="Yan W."/>
            <person name="Fan B."/>
            <person name="Jiang Y."/>
            <person name="Adhikari A."/>
            <person name="Zheng C.-J."/>
            <person name="Schuster L."/>
            <person name="Cowan T.M."/>
            <person name="Smanski M.J."/>
            <person name="Chevrette M.G."/>
            <person name="De Carvalho L.P.S."/>
            <person name="Shen B."/>
        </authorList>
    </citation>
    <scope>NUCLEOTIDE SEQUENCE [LARGE SCALE GENOMIC DNA]</scope>
    <source>
        <strain evidence="6 7">NPDC000837</strain>
    </source>
</reference>
<evidence type="ECO:0000313" key="7">
    <source>
        <dbReference type="Proteomes" id="UP001445472"/>
    </source>
</evidence>
<evidence type="ECO:0000256" key="4">
    <source>
        <dbReference type="SAM" id="Phobius"/>
    </source>
</evidence>
<dbReference type="Pfam" id="PF07730">
    <property type="entry name" value="HisKA_3"/>
    <property type="match status" value="1"/>
</dbReference>
<gene>
    <name evidence="6" type="ORF">ABT276_27765</name>
</gene>
<keyword evidence="4" id="KW-1133">Transmembrane helix</keyword>
<dbReference type="Proteomes" id="UP001445472">
    <property type="component" value="Unassembled WGS sequence"/>
</dbReference>
<feature type="transmembrane region" description="Helical" evidence="4">
    <location>
        <begin position="52"/>
        <end position="72"/>
    </location>
</feature>
<name>A0ABV1V378_9ACTN</name>
<protein>
    <submittedName>
        <fullName evidence="6">Histidine kinase</fullName>
    </submittedName>
</protein>
<dbReference type="PANTHER" id="PTHR24421">
    <property type="entry name" value="NITRATE/NITRITE SENSOR PROTEIN NARX-RELATED"/>
    <property type="match status" value="1"/>
</dbReference>
<dbReference type="InterPro" id="IPR050482">
    <property type="entry name" value="Sensor_HK_TwoCompSys"/>
</dbReference>
<keyword evidence="2 6" id="KW-0418">Kinase</keyword>
<proteinExistence type="predicted"/>
<feature type="transmembrane region" description="Helical" evidence="4">
    <location>
        <begin position="21"/>
        <end position="40"/>
    </location>
</feature>
<dbReference type="GO" id="GO:0016301">
    <property type="term" value="F:kinase activity"/>
    <property type="evidence" value="ECO:0007669"/>
    <property type="project" value="UniProtKB-KW"/>
</dbReference>
<feature type="transmembrane region" description="Helical" evidence="4">
    <location>
        <begin position="119"/>
        <end position="139"/>
    </location>
</feature>
<organism evidence="6 7">
    <name type="scientific">Streptomyces xantholiticus</name>
    <dbReference type="NCBI Taxonomy" id="68285"/>
    <lineage>
        <taxon>Bacteria</taxon>
        <taxon>Bacillati</taxon>
        <taxon>Actinomycetota</taxon>
        <taxon>Actinomycetes</taxon>
        <taxon>Kitasatosporales</taxon>
        <taxon>Streptomycetaceae</taxon>
        <taxon>Streptomyces</taxon>
    </lineage>
</organism>
<feature type="transmembrane region" description="Helical" evidence="4">
    <location>
        <begin position="146"/>
        <end position="164"/>
    </location>
</feature>
<comment type="caution">
    <text evidence="6">The sequence shown here is derived from an EMBL/GenBank/DDBJ whole genome shotgun (WGS) entry which is preliminary data.</text>
</comment>
<evidence type="ECO:0000256" key="2">
    <source>
        <dbReference type="ARBA" id="ARBA00022777"/>
    </source>
</evidence>
<dbReference type="InterPro" id="IPR011712">
    <property type="entry name" value="Sig_transdc_His_kin_sub3_dim/P"/>
</dbReference>
<dbReference type="EMBL" id="JBEPBX010000032">
    <property type="protein sequence ID" value="MER6617090.1"/>
    <property type="molecule type" value="Genomic_DNA"/>
</dbReference>
<evidence type="ECO:0000256" key="3">
    <source>
        <dbReference type="ARBA" id="ARBA00023012"/>
    </source>
</evidence>
<keyword evidence="4" id="KW-0812">Transmembrane</keyword>
<dbReference type="SUPFAM" id="SSF55874">
    <property type="entry name" value="ATPase domain of HSP90 chaperone/DNA topoisomerase II/histidine kinase"/>
    <property type="match status" value="1"/>
</dbReference>
<accession>A0ABV1V378</accession>
<dbReference type="InterPro" id="IPR036890">
    <property type="entry name" value="HATPase_C_sf"/>
</dbReference>
<sequence>MGVRGWRRRWQERSKLQKIDLYSRATLCVMVWFMMASWGLLPLIGSVRHQPLPLALGVAYTVVGVAQCVVSNRITGPALDHYLGKAVLPRRQLAAPLALLAVAVALTAALRAVDGVRDGMIAFLLMQVPLAFTIPYALLVPVRSLLLRYAAFTAVLFTLFAAAGMRGGELAGLALMTLLTCALTLITVRPCAWSLQVMWQAEEARDVQARLAVAEERLRFGRDVHDILGRNLAVVALKSELAVQLAQRGRPEAVDQMLAVQRIAQESQRELREVVRGYRDADLAVELEGARSVLTAAGINCAVSGADSADGLPARTQSALGWVVREAATNVLRHGDPRTCAVRLSVSPAAAVLVVENDGLSGGSPTCGGGSGLAGLRERLAALGGTLDAGPVGGRMFRLTAEVPR</sequence>
<keyword evidence="1" id="KW-0808">Transferase</keyword>
<keyword evidence="7" id="KW-1185">Reference proteome</keyword>
<dbReference type="Gene3D" id="1.20.5.1930">
    <property type="match status" value="1"/>
</dbReference>
<keyword evidence="3" id="KW-0902">Two-component regulatory system</keyword>
<evidence type="ECO:0000313" key="6">
    <source>
        <dbReference type="EMBL" id="MER6617090.1"/>
    </source>
</evidence>
<dbReference type="Gene3D" id="3.30.565.10">
    <property type="entry name" value="Histidine kinase-like ATPase, C-terminal domain"/>
    <property type="match status" value="1"/>
</dbReference>
<dbReference type="CDD" id="cd16917">
    <property type="entry name" value="HATPase_UhpB-NarQ-NarX-like"/>
    <property type="match status" value="1"/>
</dbReference>
<keyword evidence="4" id="KW-0472">Membrane</keyword>
<dbReference type="RefSeq" id="WP_100107985.1">
    <property type="nucleotide sequence ID" value="NZ_JBEPBX010000032.1"/>
</dbReference>
<feature type="domain" description="Signal transduction histidine kinase subgroup 3 dimerisation and phosphoacceptor" evidence="5">
    <location>
        <begin position="216"/>
        <end position="282"/>
    </location>
</feature>
<evidence type="ECO:0000256" key="1">
    <source>
        <dbReference type="ARBA" id="ARBA00022679"/>
    </source>
</evidence>
<feature type="transmembrane region" description="Helical" evidence="4">
    <location>
        <begin position="170"/>
        <end position="188"/>
    </location>
</feature>
<feature type="transmembrane region" description="Helical" evidence="4">
    <location>
        <begin position="93"/>
        <end position="113"/>
    </location>
</feature>
<evidence type="ECO:0000259" key="5">
    <source>
        <dbReference type="Pfam" id="PF07730"/>
    </source>
</evidence>
<dbReference type="PANTHER" id="PTHR24421:SF63">
    <property type="entry name" value="SENSOR HISTIDINE KINASE DESK"/>
    <property type="match status" value="1"/>
</dbReference>